<sequence length="336" mass="35509">MNERRDTGLDHAAPVGLFRADGAMTLQAVNPRLCALTGRTAAELVGLGFRDLLTRSSQMVYALKVETALLAENRVDEIFLELAAADGRARPVLLTIAAEADGWAGAVCASPERRAYELELIAARQAAQEAGRARGRFLAAVSHELRTPLTAILGAGFLIEAQTDQDPVADRARLIVAAAAELERLVDDVLDFTDLEGGAGEVALAPVDLAGVVQAACEGPRKLAAAKGLTFRLEIAPDAAGRVLADPPKLRQIVRALTDNAVKFTNQGEVEVRVGRDGADTVLEVRDTGPGFDLTDAARLLSPFERGPAPAERGFGLGLATVRRLAERLGGGLEVR</sequence>
<dbReference type="InterPro" id="IPR004358">
    <property type="entry name" value="Sig_transdc_His_kin-like_C"/>
</dbReference>
<evidence type="ECO:0000256" key="5">
    <source>
        <dbReference type="ARBA" id="ARBA00022777"/>
    </source>
</evidence>
<keyword evidence="8" id="KW-1185">Reference proteome</keyword>
<dbReference type="RefSeq" id="WP_377354827.1">
    <property type="nucleotide sequence ID" value="NZ_JBHTLQ010000090.1"/>
</dbReference>
<dbReference type="InterPro" id="IPR003594">
    <property type="entry name" value="HATPase_dom"/>
</dbReference>
<dbReference type="InterPro" id="IPR005467">
    <property type="entry name" value="His_kinase_dom"/>
</dbReference>
<feature type="domain" description="Histidine kinase" evidence="6">
    <location>
        <begin position="140"/>
        <end position="336"/>
    </location>
</feature>
<feature type="non-terminal residue" evidence="7">
    <location>
        <position position="336"/>
    </location>
</feature>
<evidence type="ECO:0000256" key="3">
    <source>
        <dbReference type="ARBA" id="ARBA00022553"/>
    </source>
</evidence>
<dbReference type="InterPro" id="IPR036890">
    <property type="entry name" value="HATPase_C_sf"/>
</dbReference>
<dbReference type="PROSITE" id="PS50109">
    <property type="entry name" value="HIS_KIN"/>
    <property type="match status" value="1"/>
</dbReference>
<evidence type="ECO:0000256" key="1">
    <source>
        <dbReference type="ARBA" id="ARBA00000085"/>
    </source>
</evidence>
<dbReference type="SUPFAM" id="SSF55874">
    <property type="entry name" value="ATPase domain of HSP90 chaperone/DNA topoisomerase II/histidine kinase"/>
    <property type="match status" value="1"/>
</dbReference>
<name>A0ABW3T8A4_9CAUL</name>
<dbReference type="SUPFAM" id="SSF47384">
    <property type="entry name" value="Homodimeric domain of signal transducing histidine kinase"/>
    <property type="match status" value="1"/>
</dbReference>
<comment type="catalytic activity">
    <reaction evidence="1">
        <text>ATP + protein L-histidine = ADP + protein N-phospho-L-histidine.</text>
        <dbReference type="EC" id="2.7.13.3"/>
    </reaction>
</comment>
<dbReference type="EMBL" id="JBHTLQ010000090">
    <property type="protein sequence ID" value="MFD1192910.1"/>
    <property type="molecule type" value="Genomic_DNA"/>
</dbReference>
<keyword evidence="4" id="KW-0808">Transferase</keyword>
<dbReference type="CDD" id="cd00130">
    <property type="entry name" value="PAS"/>
    <property type="match status" value="1"/>
</dbReference>
<comment type="caution">
    <text evidence="7">The sequence shown here is derived from an EMBL/GenBank/DDBJ whole genome shotgun (WGS) entry which is preliminary data.</text>
</comment>
<evidence type="ECO:0000313" key="7">
    <source>
        <dbReference type="EMBL" id="MFD1192910.1"/>
    </source>
</evidence>
<reference evidence="8" key="1">
    <citation type="journal article" date="2019" name="Int. J. Syst. Evol. Microbiol.">
        <title>The Global Catalogue of Microorganisms (GCM) 10K type strain sequencing project: providing services to taxonomists for standard genome sequencing and annotation.</title>
        <authorList>
            <consortium name="The Broad Institute Genomics Platform"/>
            <consortium name="The Broad Institute Genome Sequencing Center for Infectious Disease"/>
            <person name="Wu L."/>
            <person name="Ma J."/>
        </authorList>
    </citation>
    <scope>NUCLEOTIDE SEQUENCE [LARGE SCALE GENOMIC DNA]</scope>
    <source>
        <strain evidence="8">CCUG 55074</strain>
    </source>
</reference>
<dbReference type="NCBIfam" id="TIGR00229">
    <property type="entry name" value="sensory_box"/>
    <property type="match status" value="1"/>
</dbReference>
<dbReference type="InterPro" id="IPR003661">
    <property type="entry name" value="HisK_dim/P_dom"/>
</dbReference>
<keyword evidence="3" id="KW-0597">Phosphoprotein</keyword>
<dbReference type="SUPFAM" id="SSF55785">
    <property type="entry name" value="PYP-like sensor domain (PAS domain)"/>
    <property type="match status" value="1"/>
</dbReference>
<dbReference type="InterPro" id="IPR000014">
    <property type="entry name" value="PAS"/>
</dbReference>
<gene>
    <name evidence="7" type="ORF">ACFQ27_20135</name>
</gene>
<dbReference type="Gene3D" id="1.10.287.130">
    <property type="match status" value="1"/>
</dbReference>
<dbReference type="InterPro" id="IPR035965">
    <property type="entry name" value="PAS-like_dom_sf"/>
</dbReference>
<dbReference type="PANTHER" id="PTHR43047">
    <property type="entry name" value="TWO-COMPONENT HISTIDINE PROTEIN KINASE"/>
    <property type="match status" value="1"/>
</dbReference>
<accession>A0ABW3T8A4</accession>
<dbReference type="Proteomes" id="UP001597216">
    <property type="component" value="Unassembled WGS sequence"/>
</dbReference>
<proteinExistence type="predicted"/>
<evidence type="ECO:0000313" key="8">
    <source>
        <dbReference type="Proteomes" id="UP001597216"/>
    </source>
</evidence>
<evidence type="ECO:0000256" key="2">
    <source>
        <dbReference type="ARBA" id="ARBA00012438"/>
    </source>
</evidence>
<protein>
    <recommendedName>
        <fullName evidence="2">histidine kinase</fullName>
        <ecNumber evidence="2">2.7.13.3</ecNumber>
    </recommendedName>
</protein>
<dbReference type="EC" id="2.7.13.3" evidence="2"/>
<evidence type="ECO:0000259" key="6">
    <source>
        <dbReference type="PROSITE" id="PS50109"/>
    </source>
</evidence>
<dbReference type="InterPro" id="IPR036097">
    <property type="entry name" value="HisK_dim/P_sf"/>
</dbReference>
<dbReference type="Gene3D" id="3.30.450.20">
    <property type="entry name" value="PAS domain"/>
    <property type="match status" value="1"/>
</dbReference>
<dbReference type="GO" id="GO:0016301">
    <property type="term" value="F:kinase activity"/>
    <property type="evidence" value="ECO:0007669"/>
    <property type="project" value="UniProtKB-KW"/>
</dbReference>
<dbReference type="CDD" id="cd00082">
    <property type="entry name" value="HisKA"/>
    <property type="match status" value="1"/>
</dbReference>
<dbReference type="Pfam" id="PF02518">
    <property type="entry name" value="HATPase_c"/>
    <property type="match status" value="1"/>
</dbReference>
<dbReference type="Pfam" id="PF00512">
    <property type="entry name" value="HisKA"/>
    <property type="match status" value="1"/>
</dbReference>
<dbReference type="Gene3D" id="3.30.565.10">
    <property type="entry name" value="Histidine kinase-like ATPase, C-terminal domain"/>
    <property type="match status" value="1"/>
</dbReference>
<dbReference type="SMART" id="SM00388">
    <property type="entry name" value="HisKA"/>
    <property type="match status" value="1"/>
</dbReference>
<keyword evidence="5 7" id="KW-0418">Kinase</keyword>
<organism evidence="7 8">
    <name type="scientific">Phenylobacterium conjunctum</name>
    <dbReference type="NCBI Taxonomy" id="1298959"/>
    <lineage>
        <taxon>Bacteria</taxon>
        <taxon>Pseudomonadati</taxon>
        <taxon>Pseudomonadota</taxon>
        <taxon>Alphaproteobacteria</taxon>
        <taxon>Caulobacterales</taxon>
        <taxon>Caulobacteraceae</taxon>
        <taxon>Phenylobacterium</taxon>
    </lineage>
</organism>
<dbReference type="PRINTS" id="PR00344">
    <property type="entry name" value="BCTRLSENSOR"/>
</dbReference>
<evidence type="ECO:0000256" key="4">
    <source>
        <dbReference type="ARBA" id="ARBA00022679"/>
    </source>
</evidence>
<dbReference type="SMART" id="SM00387">
    <property type="entry name" value="HATPase_c"/>
    <property type="match status" value="1"/>
</dbReference>